<evidence type="ECO:0000256" key="7">
    <source>
        <dbReference type="RuleBase" id="RU363032"/>
    </source>
</evidence>
<evidence type="ECO:0000256" key="1">
    <source>
        <dbReference type="ARBA" id="ARBA00004651"/>
    </source>
</evidence>
<feature type="transmembrane region" description="Helical" evidence="7">
    <location>
        <begin position="109"/>
        <end position="128"/>
    </location>
</feature>
<keyword evidence="4 7" id="KW-0812">Transmembrane</keyword>
<dbReference type="Proteomes" id="UP000639396">
    <property type="component" value="Unassembled WGS sequence"/>
</dbReference>
<keyword evidence="2 7" id="KW-0813">Transport</keyword>
<feature type="transmembrane region" description="Helical" evidence="7">
    <location>
        <begin position="75"/>
        <end position="97"/>
    </location>
</feature>
<dbReference type="SUPFAM" id="SSF161098">
    <property type="entry name" value="MetI-like"/>
    <property type="match status" value="1"/>
</dbReference>
<feature type="domain" description="ABC transmembrane type-1" evidence="8">
    <location>
        <begin position="71"/>
        <end position="272"/>
    </location>
</feature>
<comment type="subcellular location">
    <subcellularLocation>
        <location evidence="1 7">Cell membrane</location>
        <topology evidence="1 7">Multi-pass membrane protein</topology>
    </subcellularLocation>
</comment>
<feature type="transmembrane region" description="Helical" evidence="7">
    <location>
        <begin position="179"/>
        <end position="204"/>
    </location>
</feature>
<evidence type="ECO:0000313" key="9">
    <source>
        <dbReference type="EMBL" id="MBD2863416.1"/>
    </source>
</evidence>
<feature type="transmembrane region" description="Helical" evidence="7">
    <location>
        <begin position="255"/>
        <end position="272"/>
    </location>
</feature>
<dbReference type="AlphaFoldDB" id="A0A927GZW3"/>
<evidence type="ECO:0000256" key="5">
    <source>
        <dbReference type="ARBA" id="ARBA00022989"/>
    </source>
</evidence>
<evidence type="ECO:0000259" key="8">
    <source>
        <dbReference type="PROSITE" id="PS50928"/>
    </source>
</evidence>
<dbReference type="InterPro" id="IPR035906">
    <property type="entry name" value="MetI-like_sf"/>
</dbReference>
<accession>A0A927GZW3</accession>
<dbReference type="GO" id="GO:0055085">
    <property type="term" value="P:transmembrane transport"/>
    <property type="evidence" value="ECO:0007669"/>
    <property type="project" value="InterPro"/>
</dbReference>
<dbReference type="CDD" id="cd06261">
    <property type="entry name" value="TM_PBP2"/>
    <property type="match status" value="1"/>
</dbReference>
<feature type="transmembrane region" description="Helical" evidence="7">
    <location>
        <begin position="140"/>
        <end position="158"/>
    </location>
</feature>
<evidence type="ECO:0000256" key="6">
    <source>
        <dbReference type="ARBA" id="ARBA00023136"/>
    </source>
</evidence>
<evidence type="ECO:0000256" key="4">
    <source>
        <dbReference type="ARBA" id="ARBA00022692"/>
    </source>
</evidence>
<evidence type="ECO:0000313" key="10">
    <source>
        <dbReference type="Proteomes" id="UP000639396"/>
    </source>
</evidence>
<feature type="transmembrane region" description="Helical" evidence="7">
    <location>
        <begin position="7"/>
        <end position="28"/>
    </location>
</feature>
<keyword evidence="6 7" id="KW-0472">Membrane</keyword>
<dbReference type="Gene3D" id="1.10.3720.10">
    <property type="entry name" value="MetI-like"/>
    <property type="match status" value="1"/>
</dbReference>
<dbReference type="PANTHER" id="PTHR43744:SF9">
    <property type="entry name" value="POLYGALACTURONAN_RHAMNOGALACTURONAN TRANSPORT SYSTEM PERMEASE PROTEIN YTCP"/>
    <property type="match status" value="1"/>
</dbReference>
<dbReference type="GO" id="GO:0005886">
    <property type="term" value="C:plasma membrane"/>
    <property type="evidence" value="ECO:0007669"/>
    <property type="project" value="UniProtKB-SubCell"/>
</dbReference>
<reference evidence="9" key="1">
    <citation type="submission" date="2020-09" db="EMBL/GenBank/DDBJ databases">
        <title>A novel bacterium of genus Paenibacillus, isolated from South China Sea.</title>
        <authorList>
            <person name="Huang H."/>
            <person name="Mo K."/>
            <person name="Hu Y."/>
        </authorList>
    </citation>
    <scope>NUCLEOTIDE SEQUENCE</scope>
    <source>
        <strain evidence="9">IB182363</strain>
    </source>
</reference>
<dbReference type="InterPro" id="IPR000515">
    <property type="entry name" value="MetI-like"/>
</dbReference>
<gene>
    <name evidence="9" type="ORF">IDH45_15590</name>
</gene>
<dbReference type="PANTHER" id="PTHR43744">
    <property type="entry name" value="ABC TRANSPORTER PERMEASE PROTEIN MG189-RELATED-RELATED"/>
    <property type="match status" value="1"/>
</dbReference>
<comment type="caution">
    <text evidence="9">The sequence shown here is derived from an EMBL/GenBank/DDBJ whole genome shotgun (WGS) entry which is preliminary data.</text>
</comment>
<keyword evidence="3" id="KW-1003">Cell membrane</keyword>
<organism evidence="9 10">
    <name type="scientific">Paenibacillus oceani</name>
    <dbReference type="NCBI Taxonomy" id="2772510"/>
    <lineage>
        <taxon>Bacteria</taxon>
        <taxon>Bacillati</taxon>
        <taxon>Bacillota</taxon>
        <taxon>Bacilli</taxon>
        <taxon>Bacillales</taxon>
        <taxon>Paenibacillaceae</taxon>
        <taxon>Paenibacillus</taxon>
    </lineage>
</organism>
<keyword evidence="10" id="KW-1185">Reference proteome</keyword>
<name>A0A927GZW3_9BACL</name>
<proteinExistence type="inferred from homology"/>
<dbReference type="RefSeq" id="WP_190929046.1">
    <property type="nucleotide sequence ID" value="NZ_JACXJA010000019.1"/>
</dbReference>
<comment type="similarity">
    <text evidence="7">Belongs to the binding-protein-dependent transport system permease family.</text>
</comment>
<keyword evidence="5 7" id="KW-1133">Transmembrane helix</keyword>
<dbReference type="EMBL" id="JACXJA010000019">
    <property type="protein sequence ID" value="MBD2863416.1"/>
    <property type="molecule type" value="Genomic_DNA"/>
</dbReference>
<dbReference type="Pfam" id="PF00528">
    <property type="entry name" value="BPD_transp_1"/>
    <property type="match status" value="1"/>
</dbReference>
<protein>
    <submittedName>
        <fullName evidence="9">Carbohydrate ABC transporter permease</fullName>
    </submittedName>
</protein>
<dbReference type="PROSITE" id="PS50928">
    <property type="entry name" value="ABC_TM1"/>
    <property type="match status" value="1"/>
</dbReference>
<evidence type="ECO:0000256" key="2">
    <source>
        <dbReference type="ARBA" id="ARBA00022448"/>
    </source>
</evidence>
<evidence type="ECO:0000256" key="3">
    <source>
        <dbReference type="ARBA" id="ARBA00022475"/>
    </source>
</evidence>
<sequence length="287" mass="31708">MKRKITLFSVVNTIILLGLVVVTLYPFVHMGAVSLSSSIHVLKGEVSWFPKGFQLETYKLVLSDPRIGKAYWNTIVYVTLGTVISLVITSLGAYALAKKTMLFHRGFTLVIIFTMFFSGGMIPTFLVVKELGVMDTVWGIVLPGAVSTWNLLIMRTFFSGIPVELEESGRIDGLNDIGVFFRIVVPLSQAVFATIGLFYAVGLWNNFMLPLLYLRDPDLFPLQVILRNIVLAGQVNQADAAAIGDNVVLEESLKYATIMVSTVPILLIYPFLQKYFVKGVMIGAVKG</sequence>